<dbReference type="AlphaFoldDB" id="A0A5S6QDQ3"/>
<dbReference type="InterPro" id="IPR000717">
    <property type="entry name" value="PCI_dom"/>
</dbReference>
<dbReference type="Pfam" id="PF22241">
    <property type="entry name" value="PSMD12-CSN4_N"/>
    <property type="match status" value="1"/>
</dbReference>
<evidence type="ECO:0000313" key="3">
    <source>
        <dbReference type="Proteomes" id="UP000046395"/>
    </source>
</evidence>
<dbReference type="PANTHER" id="PTHR10855">
    <property type="entry name" value="26S PROTEASOME NON-ATPASE REGULATORY SUBUNIT 12/COP9 SIGNALOSOME COMPLEX SUBUNIT 4"/>
    <property type="match status" value="1"/>
</dbReference>
<dbReference type="GO" id="GO:0008541">
    <property type="term" value="C:proteasome regulatory particle, lid subcomplex"/>
    <property type="evidence" value="ECO:0007669"/>
    <property type="project" value="TreeGrafter"/>
</dbReference>
<proteinExistence type="predicted"/>
<dbReference type="WBParaSite" id="TMUE_1000005491.1">
    <property type="protein sequence ID" value="TMUE_1000005491.1"/>
    <property type="gene ID" value="WBGene00288755"/>
</dbReference>
<dbReference type="InterPro" id="IPR036390">
    <property type="entry name" value="WH_DNA-bd_sf"/>
</dbReference>
<feature type="compositionally biased region" description="Basic and acidic residues" evidence="1">
    <location>
        <begin position="50"/>
        <end position="60"/>
    </location>
</feature>
<accession>A0A5S6QDQ3</accession>
<name>A0A5S6QDQ3_TRIMR</name>
<feature type="domain" description="PCI" evidence="2">
    <location>
        <begin position="394"/>
        <end position="485"/>
    </location>
</feature>
<dbReference type="PANTHER" id="PTHR10855:SF1">
    <property type="entry name" value="26S PROTEASOME NON-ATPASE REGULATORY SUBUNIT 12"/>
    <property type="match status" value="1"/>
</dbReference>
<evidence type="ECO:0000256" key="1">
    <source>
        <dbReference type="SAM" id="MobiDB-lite"/>
    </source>
</evidence>
<reference evidence="4" key="1">
    <citation type="submission" date="2019-12" db="UniProtKB">
        <authorList>
            <consortium name="WormBaseParasite"/>
        </authorList>
    </citation>
    <scope>IDENTIFICATION</scope>
</reference>
<dbReference type="SMART" id="SM00088">
    <property type="entry name" value="PINT"/>
    <property type="match status" value="1"/>
</dbReference>
<dbReference type="Pfam" id="PF01399">
    <property type="entry name" value="PCI"/>
    <property type="match status" value="1"/>
</dbReference>
<dbReference type="InterPro" id="IPR036388">
    <property type="entry name" value="WH-like_DNA-bd_sf"/>
</dbReference>
<evidence type="ECO:0000313" key="4">
    <source>
        <dbReference type="WBParaSite" id="TMUE_1000005491.1"/>
    </source>
</evidence>
<dbReference type="GO" id="GO:0005737">
    <property type="term" value="C:cytoplasm"/>
    <property type="evidence" value="ECO:0007669"/>
    <property type="project" value="TreeGrafter"/>
</dbReference>
<dbReference type="InterPro" id="IPR040134">
    <property type="entry name" value="PSMD12/CSN4"/>
</dbReference>
<organism evidence="3 4">
    <name type="scientific">Trichuris muris</name>
    <name type="common">Mouse whipworm</name>
    <dbReference type="NCBI Taxonomy" id="70415"/>
    <lineage>
        <taxon>Eukaryota</taxon>
        <taxon>Metazoa</taxon>
        <taxon>Ecdysozoa</taxon>
        <taxon>Nematoda</taxon>
        <taxon>Enoplea</taxon>
        <taxon>Dorylaimia</taxon>
        <taxon>Trichinellida</taxon>
        <taxon>Trichuridae</taxon>
        <taxon>Trichuris</taxon>
    </lineage>
</organism>
<dbReference type="SUPFAM" id="SSF46785">
    <property type="entry name" value="Winged helix' DNA-binding domain"/>
    <property type="match status" value="1"/>
</dbReference>
<dbReference type="InterPro" id="IPR054559">
    <property type="entry name" value="PSMD12-CSN4-like_N"/>
</dbReference>
<evidence type="ECO:0000259" key="2">
    <source>
        <dbReference type="SMART" id="SM00088"/>
    </source>
</evidence>
<protein>
    <submittedName>
        <fullName evidence="4">PCI domain-containing protein</fullName>
    </submittedName>
</protein>
<dbReference type="Gene3D" id="1.10.10.10">
    <property type="entry name" value="Winged helix-like DNA-binding domain superfamily/Winged helix DNA-binding domain"/>
    <property type="match status" value="1"/>
</dbReference>
<dbReference type="Proteomes" id="UP000046395">
    <property type="component" value="Unassembled WGS sequence"/>
</dbReference>
<sequence length="501" mass="56348">MLAAQEDLPAVPLLPVRLHSCTLAHLYGGTGSALVTEMDGNTGATDTPEGAEKNEHEKNSAELAKNGLEEARKLVEDGRIHDALELLAKLEKRTRLLGDAKSNSLLQVTIVNTCFAAGKMDSLISYVERLAKKKSHIKEAVDDMVRACCAFVSKIADKNSMVKLIEILREITIGKTSVETEWFQLTAMLSWIKEEEGDIEAARAILIELDPLACHMLSSDKKLALLIRQLRLCVLVGDFARARTIKNHIPENAFTGESEECQRMLIQYHELMIKLCHEDGDDYLCISKHYEEMSRIPIISNDEASRHMIMKLCITYAILSAPNDEKMKLLDMLAKNELRHFLPDYFHLVDLFIEPQLIHFQNDVAKQLGQPALADVGYSTETGVFNLKTSAGQKRWEELRIRTVQHNIQVISKYYSHISLARLAELAENDTNGIEELLSEMIDRAWLKGAKINQPEGYIEFATEEDTEKLLCNSGNEMSEMLEILANTAALVNREERNAAI</sequence>
<dbReference type="STRING" id="70415.A0A5S6QDQ3"/>
<keyword evidence="3" id="KW-1185">Reference proteome</keyword>
<feature type="region of interest" description="Disordered" evidence="1">
    <location>
        <begin position="37"/>
        <end position="60"/>
    </location>
</feature>